<dbReference type="InParanoid" id="A0A0D0D1V2"/>
<gene>
    <name evidence="2" type="ORF">PAXRUDRAFT_14346</name>
</gene>
<dbReference type="Proteomes" id="UP000054538">
    <property type="component" value="Unassembled WGS sequence"/>
</dbReference>
<sequence>MPKDFTCALHNIGQGESSDVDNSSYADNNNPASDTEELQEVRSVMYNPPPDASTTELHKALGTTQLAYSRVCGELTKLRNKHNALLSILPQTRKKAVEIGSANVLLDSSIVTQAKKYCFLYHFWMPKDIFPLTIPSPDFNLNSPARWHTPELKITGNKAELYFMIPPKLQRHATTYVSFGRVFANAVSSERPNILKPVKDNAAQLFSSLNL</sequence>
<dbReference type="HOGENOM" id="CLU_1305217_0_0_1"/>
<feature type="region of interest" description="Disordered" evidence="1">
    <location>
        <begin position="12"/>
        <end position="35"/>
    </location>
</feature>
<name>A0A0D0D1V2_9AGAM</name>
<feature type="compositionally biased region" description="Polar residues" evidence="1">
    <location>
        <begin position="14"/>
        <end position="33"/>
    </location>
</feature>
<dbReference type="OrthoDB" id="2687678at2759"/>
<proteinExistence type="predicted"/>
<dbReference type="EMBL" id="KN825518">
    <property type="protein sequence ID" value="KIK90457.1"/>
    <property type="molecule type" value="Genomic_DNA"/>
</dbReference>
<evidence type="ECO:0000313" key="3">
    <source>
        <dbReference type="Proteomes" id="UP000054538"/>
    </source>
</evidence>
<keyword evidence="3" id="KW-1185">Reference proteome</keyword>
<dbReference type="AlphaFoldDB" id="A0A0D0D1V2"/>
<evidence type="ECO:0000256" key="1">
    <source>
        <dbReference type="SAM" id="MobiDB-lite"/>
    </source>
</evidence>
<evidence type="ECO:0000313" key="2">
    <source>
        <dbReference type="EMBL" id="KIK90457.1"/>
    </source>
</evidence>
<organism evidence="2 3">
    <name type="scientific">Paxillus rubicundulus Ve08.2h10</name>
    <dbReference type="NCBI Taxonomy" id="930991"/>
    <lineage>
        <taxon>Eukaryota</taxon>
        <taxon>Fungi</taxon>
        <taxon>Dikarya</taxon>
        <taxon>Basidiomycota</taxon>
        <taxon>Agaricomycotina</taxon>
        <taxon>Agaricomycetes</taxon>
        <taxon>Agaricomycetidae</taxon>
        <taxon>Boletales</taxon>
        <taxon>Paxilineae</taxon>
        <taxon>Paxillaceae</taxon>
        <taxon>Paxillus</taxon>
    </lineage>
</organism>
<reference evidence="2 3" key="1">
    <citation type="submission" date="2014-04" db="EMBL/GenBank/DDBJ databases">
        <authorList>
            <consortium name="DOE Joint Genome Institute"/>
            <person name="Kuo A."/>
            <person name="Kohler A."/>
            <person name="Jargeat P."/>
            <person name="Nagy L.G."/>
            <person name="Floudas D."/>
            <person name="Copeland A."/>
            <person name="Barry K.W."/>
            <person name="Cichocki N."/>
            <person name="Veneault-Fourrey C."/>
            <person name="LaButti K."/>
            <person name="Lindquist E.A."/>
            <person name="Lipzen A."/>
            <person name="Lundell T."/>
            <person name="Morin E."/>
            <person name="Murat C."/>
            <person name="Sun H."/>
            <person name="Tunlid A."/>
            <person name="Henrissat B."/>
            <person name="Grigoriev I.V."/>
            <person name="Hibbett D.S."/>
            <person name="Martin F."/>
            <person name="Nordberg H.P."/>
            <person name="Cantor M.N."/>
            <person name="Hua S.X."/>
        </authorList>
    </citation>
    <scope>NUCLEOTIDE SEQUENCE [LARGE SCALE GENOMIC DNA]</scope>
    <source>
        <strain evidence="2 3">Ve08.2h10</strain>
    </source>
</reference>
<reference evidence="3" key="2">
    <citation type="submission" date="2015-01" db="EMBL/GenBank/DDBJ databases">
        <title>Evolutionary Origins and Diversification of the Mycorrhizal Mutualists.</title>
        <authorList>
            <consortium name="DOE Joint Genome Institute"/>
            <consortium name="Mycorrhizal Genomics Consortium"/>
            <person name="Kohler A."/>
            <person name="Kuo A."/>
            <person name="Nagy L.G."/>
            <person name="Floudas D."/>
            <person name="Copeland A."/>
            <person name="Barry K.W."/>
            <person name="Cichocki N."/>
            <person name="Veneault-Fourrey C."/>
            <person name="LaButti K."/>
            <person name="Lindquist E.A."/>
            <person name="Lipzen A."/>
            <person name="Lundell T."/>
            <person name="Morin E."/>
            <person name="Murat C."/>
            <person name="Riley R."/>
            <person name="Ohm R."/>
            <person name="Sun H."/>
            <person name="Tunlid A."/>
            <person name="Henrissat B."/>
            <person name="Grigoriev I.V."/>
            <person name="Hibbett D.S."/>
            <person name="Martin F."/>
        </authorList>
    </citation>
    <scope>NUCLEOTIDE SEQUENCE [LARGE SCALE GENOMIC DNA]</scope>
    <source>
        <strain evidence="3">Ve08.2h10</strain>
    </source>
</reference>
<protein>
    <submittedName>
        <fullName evidence="2">Unplaced genomic scaffold scaffold_696, whole genome shotgun sequence</fullName>
    </submittedName>
</protein>
<accession>A0A0D0D1V2</accession>